<dbReference type="InterPro" id="IPR003146">
    <property type="entry name" value="M14A_act_pep"/>
</dbReference>
<dbReference type="Pfam" id="PF02244">
    <property type="entry name" value="Propep_M14"/>
    <property type="match status" value="1"/>
</dbReference>
<evidence type="ECO:0000256" key="16">
    <source>
        <dbReference type="SAM" id="SignalP"/>
    </source>
</evidence>
<sequence>MKYFIILVSLCLGMTLASKARFDNYHVVRVNVDTEVQLNVLRELEDQNSGYMFWETPVAVGRSVDFVVPPHKLAETDVIFEKFGFKSLTLAKNLQTLIDNEGAADNLRARAGLEWTNYYPLEAIYDWMDSLVAQYPNVVTPFIVGKTYEGRDIKGLKVSYKAGNPGIFMESNIHAREWVTSASSTWILNQLLTSKDAGVRDIAENIDWYFVPVANPDGFVYTHTSNRMWRKTRQPSSSLCYGADPNRNFGYKWMSGGSSNNACSDTYAGKSEFSEPETAALAAFYTTVAKNITAYIDFHSYSQLLMYPYGTTVAGSISNEAEHIQVGTEMQKKLSERYGTKYEFGNIVTTIYVASGGSIDWIKGVHDTPFVFVYEMRDTGRYGFILPADQIIPNAEETLDSLVEMVKQARVLGYFKSARN</sequence>
<evidence type="ECO:0000256" key="12">
    <source>
        <dbReference type="ARBA" id="ARBA00023157"/>
    </source>
</evidence>
<evidence type="ECO:0000259" key="17">
    <source>
        <dbReference type="PROSITE" id="PS52035"/>
    </source>
</evidence>
<dbReference type="EMBL" id="UFQT01000369">
    <property type="protein sequence ID" value="SSX23609.1"/>
    <property type="molecule type" value="Genomic_DNA"/>
</dbReference>
<reference evidence="19" key="2">
    <citation type="submission" date="2018-04" db="EMBL/GenBank/DDBJ databases">
        <authorList>
            <person name="Go L.Y."/>
            <person name="Mitchell J.A."/>
        </authorList>
    </citation>
    <scope>NUCLEOTIDE SEQUENCE</scope>
    <source>
        <tissue evidence="19">Whole organism</tissue>
    </source>
</reference>
<dbReference type="VEuPathDB" id="VectorBase:CSON009350"/>
<keyword evidence="6" id="KW-0645">Protease</keyword>
<dbReference type="SMART" id="SM00631">
    <property type="entry name" value="Zn_pept"/>
    <property type="match status" value="1"/>
</dbReference>
<feature type="active site" description="Proton donor/acceptor" evidence="15">
    <location>
        <position position="375"/>
    </location>
</feature>
<keyword evidence="10" id="KW-0862">Zinc</keyword>
<dbReference type="AlphaFoldDB" id="Q5QBL4"/>
<evidence type="ECO:0000256" key="14">
    <source>
        <dbReference type="ARBA" id="ARBA00069039"/>
    </source>
</evidence>
<comment type="similarity">
    <text evidence="3 15">Belongs to the peptidase M14 family.</text>
</comment>
<dbReference type="GO" id="GO:0005615">
    <property type="term" value="C:extracellular space"/>
    <property type="evidence" value="ECO:0007669"/>
    <property type="project" value="TreeGrafter"/>
</dbReference>
<dbReference type="PANTHER" id="PTHR11705">
    <property type="entry name" value="PROTEASE FAMILY M14 CARBOXYPEPTIDASE A,B"/>
    <property type="match status" value="1"/>
</dbReference>
<dbReference type="SUPFAM" id="SSF54897">
    <property type="entry name" value="Protease propeptides/inhibitors"/>
    <property type="match status" value="1"/>
</dbReference>
<keyword evidence="9" id="KW-0378">Hydrolase</keyword>
<evidence type="ECO:0000256" key="2">
    <source>
        <dbReference type="ARBA" id="ARBA00004613"/>
    </source>
</evidence>
<keyword evidence="8 16" id="KW-0732">Signal</keyword>
<feature type="domain" description="Peptidase M14" evidence="17">
    <location>
        <begin position="117"/>
        <end position="409"/>
    </location>
</feature>
<evidence type="ECO:0000256" key="6">
    <source>
        <dbReference type="ARBA" id="ARBA00022670"/>
    </source>
</evidence>
<feature type="signal peptide" evidence="16">
    <location>
        <begin position="1"/>
        <end position="17"/>
    </location>
</feature>
<dbReference type="PROSITE" id="PS00132">
    <property type="entry name" value="CARBOXYPEPT_ZN_1"/>
    <property type="match status" value="1"/>
</dbReference>
<dbReference type="InterPro" id="IPR036990">
    <property type="entry name" value="M14A-like_propep"/>
</dbReference>
<evidence type="ECO:0000256" key="8">
    <source>
        <dbReference type="ARBA" id="ARBA00022729"/>
    </source>
</evidence>
<dbReference type="Gene3D" id="3.40.630.10">
    <property type="entry name" value="Zn peptidases"/>
    <property type="match status" value="1"/>
</dbReference>
<evidence type="ECO:0000256" key="5">
    <source>
        <dbReference type="ARBA" id="ARBA00022645"/>
    </source>
</evidence>
<dbReference type="InterPro" id="IPR057247">
    <property type="entry name" value="CARBOXYPEPT_ZN_2"/>
</dbReference>
<evidence type="ECO:0000256" key="1">
    <source>
        <dbReference type="ARBA" id="ARBA00001947"/>
    </source>
</evidence>
<dbReference type="SUPFAM" id="SSF53187">
    <property type="entry name" value="Zn-dependent exopeptidases"/>
    <property type="match status" value="1"/>
</dbReference>
<keyword evidence="4" id="KW-0964">Secreted</keyword>
<dbReference type="FunFam" id="3.40.630.10:FF:000040">
    <property type="entry name" value="zinc carboxypeptidase"/>
    <property type="match status" value="1"/>
</dbReference>
<evidence type="ECO:0000256" key="3">
    <source>
        <dbReference type="ARBA" id="ARBA00005988"/>
    </source>
</evidence>
<evidence type="ECO:0000313" key="20">
    <source>
        <dbReference type="EMBL" id="SSX23609.1"/>
    </source>
</evidence>
<comment type="subcellular location">
    <subcellularLocation>
        <location evidence="2">Secreted</location>
    </subcellularLocation>
</comment>
<keyword evidence="11" id="KW-0482">Metalloprotease</keyword>
<dbReference type="Gene3D" id="3.30.70.340">
    <property type="entry name" value="Metallocarboxypeptidase-like"/>
    <property type="match status" value="1"/>
</dbReference>
<evidence type="ECO:0000313" key="19">
    <source>
        <dbReference type="EMBL" id="SSX03243.1"/>
    </source>
</evidence>
<evidence type="ECO:0000256" key="7">
    <source>
        <dbReference type="ARBA" id="ARBA00022723"/>
    </source>
</evidence>
<dbReference type="MEROPS" id="M14.A11"/>
<dbReference type="GO" id="GO:0004181">
    <property type="term" value="F:metallocarboxypeptidase activity"/>
    <property type="evidence" value="ECO:0007669"/>
    <property type="project" value="InterPro"/>
</dbReference>
<feature type="chain" id="PRO_5036441040" description="Zinc carboxypeptidase A 1" evidence="16">
    <location>
        <begin position="18"/>
        <end position="420"/>
    </location>
</feature>
<dbReference type="Pfam" id="PF00246">
    <property type="entry name" value="Peptidase_M14"/>
    <property type="match status" value="1"/>
</dbReference>
<dbReference type="PANTHER" id="PTHR11705:SF153">
    <property type="entry name" value="ZINC CARBOXYPEPTIDASE A 1-LIKE PROTEIN"/>
    <property type="match status" value="1"/>
</dbReference>
<dbReference type="CDD" id="cd03860">
    <property type="entry name" value="M14_CP_A-B_like"/>
    <property type="match status" value="1"/>
</dbReference>
<dbReference type="OMA" id="DWYFFPV"/>
<dbReference type="InterPro" id="IPR000834">
    <property type="entry name" value="Peptidase_M14"/>
</dbReference>
<proteinExistence type="evidence at transcript level"/>
<dbReference type="EMBL" id="AY752797">
    <property type="protein sequence ID" value="AAV84210.1"/>
    <property type="molecule type" value="mRNA"/>
</dbReference>
<dbReference type="EMBL" id="UFQS01000369">
    <property type="protein sequence ID" value="SSX03243.1"/>
    <property type="molecule type" value="Genomic_DNA"/>
</dbReference>
<gene>
    <name evidence="19" type="primary">CSON009350</name>
</gene>
<evidence type="ECO:0000313" key="18">
    <source>
        <dbReference type="EMBL" id="AAV84210.1"/>
    </source>
</evidence>
<reference evidence="18" key="1">
    <citation type="journal article" date="2005" name="Insect Mol. Biol.">
        <title>Midgut and salivary gland transcriptomes of the arbovirus vector Culicoides sonorensis (Diptera: Ceratopogonidae).</title>
        <authorList>
            <person name="Campbell C.L."/>
            <person name="Vandyke K.A."/>
            <person name="Letchworth G.J."/>
            <person name="Drolet B.S."/>
            <person name="Hanekamp T."/>
            <person name="Wilson W.C."/>
        </authorList>
    </citation>
    <scope>NUCLEOTIDE SEQUENCE</scope>
</reference>
<evidence type="ECO:0000256" key="11">
    <source>
        <dbReference type="ARBA" id="ARBA00023049"/>
    </source>
</evidence>
<keyword evidence="12" id="KW-1015">Disulfide bond</keyword>
<keyword evidence="5 18" id="KW-0121">Carboxypeptidase</keyword>
<accession>Q5QBL4</accession>
<reference evidence="20" key="3">
    <citation type="submission" date="2018-07" db="EMBL/GenBank/DDBJ databases">
        <authorList>
            <person name="Quirk P.G."/>
            <person name="Krulwich T.A."/>
        </authorList>
    </citation>
    <scope>NUCLEOTIDE SEQUENCE</scope>
</reference>
<dbReference type="PROSITE" id="PS52035">
    <property type="entry name" value="PEPTIDASE_M14"/>
    <property type="match status" value="1"/>
</dbReference>
<dbReference type="InterPro" id="IPR057246">
    <property type="entry name" value="CARBOXYPEPT_ZN_1"/>
</dbReference>
<name>Q5QBL4_CULSO</name>
<dbReference type="FunFam" id="3.30.70.340:FF:000002">
    <property type="entry name" value="Carboxypeptidase A"/>
    <property type="match status" value="1"/>
</dbReference>
<keyword evidence="7" id="KW-0479">Metal-binding</keyword>
<evidence type="ECO:0000256" key="4">
    <source>
        <dbReference type="ARBA" id="ARBA00022525"/>
    </source>
</evidence>
<evidence type="ECO:0000256" key="9">
    <source>
        <dbReference type="ARBA" id="ARBA00022801"/>
    </source>
</evidence>
<evidence type="ECO:0000256" key="15">
    <source>
        <dbReference type="PROSITE-ProRule" id="PRU01379"/>
    </source>
</evidence>
<organism evidence="18">
    <name type="scientific">Culicoides sonorensis</name>
    <name type="common">Biting midge</name>
    <dbReference type="NCBI Taxonomy" id="179676"/>
    <lineage>
        <taxon>Eukaryota</taxon>
        <taxon>Metazoa</taxon>
        <taxon>Ecdysozoa</taxon>
        <taxon>Arthropoda</taxon>
        <taxon>Hexapoda</taxon>
        <taxon>Insecta</taxon>
        <taxon>Pterygota</taxon>
        <taxon>Neoptera</taxon>
        <taxon>Endopterygota</taxon>
        <taxon>Diptera</taxon>
        <taxon>Nematocera</taxon>
        <taxon>Chironomoidea</taxon>
        <taxon>Ceratopogonidae</taxon>
        <taxon>Ceratopogoninae</taxon>
        <taxon>Culicoides</taxon>
        <taxon>Monoculicoides</taxon>
    </lineage>
</organism>
<dbReference type="PROSITE" id="PS00133">
    <property type="entry name" value="CARBOXYPEPT_ZN_2"/>
    <property type="match status" value="1"/>
</dbReference>
<evidence type="ECO:0000256" key="13">
    <source>
        <dbReference type="ARBA" id="ARBA00057299"/>
    </source>
</evidence>
<dbReference type="GO" id="GO:0008270">
    <property type="term" value="F:zinc ion binding"/>
    <property type="evidence" value="ECO:0007669"/>
    <property type="project" value="InterPro"/>
</dbReference>
<dbReference type="PRINTS" id="PR00765">
    <property type="entry name" value="CRBOXYPTASEA"/>
</dbReference>
<evidence type="ECO:0000256" key="10">
    <source>
        <dbReference type="ARBA" id="ARBA00022833"/>
    </source>
</evidence>
<protein>
    <recommendedName>
        <fullName evidence="14">Zinc carboxypeptidase A 1</fullName>
    </recommendedName>
</protein>
<dbReference type="GO" id="GO:0006508">
    <property type="term" value="P:proteolysis"/>
    <property type="evidence" value="ECO:0007669"/>
    <property type="project" value="UniProtKB-KW"/>
</dbReference>
<comment type="function">
    <text evidence="13">Involved in the digestion of the blood meal.</text>
</comment>
<comment type="cofactor">
    <cofactor evidence="1">
        <name>Zn(2+)</name>
        <dbReference type="ChEBI" id="CHEBI:29105"/>
    </cofactor>
</comment>